<protein>
    <recommendedName>
        <fullName evidence="4">Lipoprotein</fullName>
    </recommendedName>
</protein>
<dbReference type="AlphaFoldDB" id="A0A1X7F4H7"/>
<dbReference type="EMBL" id="FXAH01000007">
    <property type="protein sequence ID" value="SMF45706.1"/>
    <property type="molecule type" value="Genomic_DNA"/>
</dbReference>
<evidence type="ECO:0008006" key="4">
    <source>
        <dbReference type="Google" id="ProtNLM"/>
    </source>
</evidence>
<dbReference type="RefSeq" id="WP_085228267.1">
    <property type="nucleotide sequence ID" value="NZ_BSQD01000011.1"/>
</dbReference>
<reference evidence="3" key="1">
    <citation type="submission" date="2017-04" db="EMBL/GenBank/DDBJ databases">
        <authorList>
            <person name="Varghese N."/>
            <person name="Submissions S."/>
        </authorList>
    </citation>
    <scope>NUCLEOTIDE SEQUENCE [LARGE SCALE GENOMIC DNA]</scope>
    <source>
        <strain evidence="3">Ballard 720</strain>
    </source>
</reference>
<feature type="chain" id="PRO_5010881979" description="Lipoprotein" evidence="1">
    <location>
        <begin position="35"/>
        <end position="209"/>
    </location>
</feature>
<keyword evidence="1" id="KW-0732">Signal</keyword>
<proteinExistence type="predicted"/>
<dbReference type="GeneID" id="95549664"/>
<accession>A0A1X7F4H7</accession>
<dbReference type="Proteomes" id="UP000192911">
    <property type="component" value="Unassembled WGS sequence"/>
</dbReference>
<organism evidence="2 3">
    <name type="scientific">Trinickia caryophylli</name>
    <name type="common">Paraburkholderia caryophylli</name>
    <dbReference type="NCBI Taxonomy" id="28094"/>
    <lineage>
        <taxon>Bacteria</taxon>
        <taxon>Pseudomonadati</taxon>
        <taxon>Pseudomonadota</taxon>
        <taxon>Betaproteobacteria</taxon>
        <taxon>Burkholderiales</taxon>
        <taxon>Burkholderiaceae</taxon>
        <taxon>Trinickia</taxon>
    </lineage>
</organism>
<feature type="signal peptide" evidence="1">
    <location>
        <begin position="1"/>
        <end position="34"/>
    </location>
</feature>
<name>A0A1X7F4H7_TRICW</name>
<evidence type="ECO:0000256" key="1">
    <source>
        <dbReference type="SAM" id="SignalP"/>
    </source>
</evidence>
<keyword evidence="3" id="KW-1185">Reference proteome</keyword>
<evidence type="ECO:0000313" key="3">
    <source>
        <dbReference type="Proteomes" id="UP000192911"/>
    </source>
</evidence>
<evidence type="ECO:0000313" key="2">
    <source>
        <dbReference type="EMBL" id="SMF45706.1"/>
    </source>
</evidence>
<sequence>MGSFAFAAVRSVARGVTKGAACVLALATSGCAWTVFTAVDAAGSAIQAGYAIAANYSSPAYVTGSPANVRMVCIELNPNVSTIDIIPAMQIALEQRGIASGIYNPGAAPAGCEAQLTYSATVSYGRRALAGQAVQYLSAIDMTLVERGRIIVNARYETGGLDTDRYSSTAIKVKGIIDKIVVDKRGAPSLISASSTPLAPPGSGATPAQ</sequence>
<dbReference type="STRING" id="28094.SAMN06295900_107146"/>
<gene>
    <name evidence="2" type="ORF">SAMN06295900_107146</name>
</gene>